<proteinExistence type="predicted"/>
<evidence type="ECO:0000313" key="2">
    <source>
        <dbReference type="Proteomes" id="UP001303046"/>
    </source>
</evidence>
<gene>
    <name evidence="1" type="primary">Necator_chrX.g23947</name>
    <name evidence="1" type="ORF">RB195_023782</name>
</gene>
<keyword evidence="2" id="KW-1185">Reference proteome</keyword>
<sequence>MPTVFNSLTKHLQSTSNVNEVKLQVYSRVKTTVAYAAALEAAKTALGIEVGPSRNVKMGGGSEDPTTIQNATLHRASSSAAAYATVRASLYSSDYTLPQFALSRCTNRRLG</sequence>
<comment type="caution">
    <text evidence="1">The sequence shown here is derived from an EMBL/GenBank/DDBJ whole genome shotgun (WGS) entry which is preliminary data.</text>
</comment>
<organism evidence="1 2">
    <name type="scientific">Necator americanus</name>
    <name type="common">Human hookworm</name>
    <dbReference type="NCBI Taxonomy" id="51031"/>
    <lineage>
        <taxon>Eukaryota</taxon>
        <taxon>Metazoa</taxon>
        <taxon>Ecdysozoa</taxon>
        <taxon>Nematoda</taxon>
        <taxon>Chromadorea</taxon>
        <taxon>Rhabditida</taxon>
        <taxon>Rhabditina</taxon>
        <taxon>Rhabditomorpha</taxon>
        <taxon>Strongyloidea</taxon>
        <taxon>Ancylostomatidae</taxon>
        <taxon>Bunostominae</taxon>
        <taxon>Necator</taxon>
    </lineage>
</organism>
<dbReference type="Proteomes" id="UP001303046">
    <property type="component" value="Unassembled WGS sequence"/>
</dbReference>
<protein>
    <submittedName>
        <fullName evidence="1">Uncharacterized protein</fullName>
    </submittedName>
</protein>
<accession>A0ABR1EMW7</accession>
<name>A0ABR1EMW7_NECAM</name>
<dbReference type="EMBL" id="JAVFWL010000006">
    <property type="protein sequence ID" value="KAK6763196.1"/>
    <property type="molecule type" value="Genomic_DNA"/>
</dbReference>
<reference evidence="1 2" key="1">
    <citation type="submission" date="2023-08" db="EMBL/GenBank/DDBJ databases">
        <title>A Necator americanus chromosomal reference genome.</title>
        <authorList>
            <person name="Ilik V."/>
            <person name="Petrzelkova K.J."/>
            <person name="Pardy F."/>
            <person name="Fuh T."/>
            <person name="Niatou-Singa F.S."/>
            <person name="Gouil Q."/>
            <person name="Baker L."/>
            <person name="Ritchie M.E."/>
            <person name="Jex A.R."/>
            <person name="Gazzola D."/>
            <person name="Li H."/>
            <person name="Toshio Fujiwara R."/>
            <person name="Zhan B."/>
            <person name="Aroian R.V."/>
            <person name="Pafco B."/>
            <person name="Schwarz E.M."/>
        </authorList>
    </citation>
    <scope>NUCLEOTIDE SEQUENCE [LARGE SCALE GENOMIC DNA]</scope>
    <source>
        <strain evidence="1 2">Aroian</strain>
        <tissue evidence="1">Whole animal</tissue>
    </source>
</reference>
<evidence type="ECO:0000313" key="1">
    <source>
        <dbReference type="EMBL" id="KAK6763196.1"/>
    </source>
</evidence>